<dbReference type="EMBL" id="FNRL01000015">
    <property type="protein sequence ID" value="SEA77883.1"/>
    <property type="molecule type" value="Genomic_DNA"/>
</dbReference>
<reference evidence="3" key="1">
    <citation type="submission" date="2016-10" db="EMBL/GenBank/DDBJ databases">
        <authorList>
            <person name="Varghese N."/>
            <person name="Submissions S."/>
        </authorList>
    </citation>
    <scope>NUCLEOTIDE SEQUENCE [LARGE SCALE GENOMIC DNA]</scope>
    <source>
        <strain evidence="3">DSM 23920</strain>
    </source>
</reference>
<protein>
    <submittedName>
        <fullName evidence="2">Uncharacterized protein</fullName>
    </submittedName>
</protein>
<organism evidence="2 3">
    <name type="scientific">Chitinophaga terrae</name>
    <name type="common">ex Kim and Jung 2007</name>
    <dbReference type="NCBI Taxonomy" id="408074"/>
    <lineage>
        <taxon>Bacteria</taxon>
        <taxon>Pseudomonadati</taxon>
        <taxon>Bacteroidota</taxon>
        <taxon>Chitinophagia</taxon>
        <taxon>Chitinophagales</taxon>
        <taxon>Chitinophagaceae</taxon>
        <taxon>Chitinophaga</taxon>
    </lineage>
</organism>
<proteinExistence type="predicted"/>
<dbReference type="AlphaFoldDB" id="A0A1H4DYN0"/>
<keyword evidence="3" id="KW-1185">Reference proteome</keyword>
<evidence type="ECO:0000256" key="1">
    <source>
        <dbReference type="SAM" id="MobiDB-lite"/>
    </source>
</evidence>
<feature type="region of interest" description="Disordered" evidence="1">
    <location>
        <begin position="42"/>
        <end position="72"/>
    </location>
</feature>
<accession>A0A1H4DYN0</accession>
<name>A0A1H4DYN0_9BACT</name>
<dbReference type="Proteomes" id="UP000199656">
    <property type="component" value="Unassembled WGS sequence"/>
</dbReference>
<sequence>MDEFLYSLKILERIYSEDESITKAIDEERSYTKEWMEENNYNSDVRPARKPGKISASEKIDSTRSIFDDIDE</sequence>
<gene>
    <name evidence="2" type="ORF">SAMN05660909_03410</name>
</gene>
<evidence type="ECO:0000313" key="3">
    <source>
        <dbReference type="Proteomes" id="UP000199656"/>
    </source>
</evidence>
<evidence type="ECO:0000313" key="2">
    <source>
        <dbReference type="EMBL" id="SEA77883.1"/>
    </source>
</evidence>
<dbReference type="RefSeq" id="WP_089763141.1">
    <property type="nucleotide sequence ID" value="NZ_BKAT01000026.1"/>
</dbReference>